<dbReference type="Pfam" id="PF00069">
    <property type="entry name" value="Pkinase"/>
    <property type="match status" value="1"/>
</dbReference>
<reference evidence="2" key="1">
    <citation type="journal article" date="2018" name="DNA Res.">
        <title>Multiple hybrid de novo genome assembly of finger millet, an orphan allotetraploid crop.</title>
        <authorList>
            <person name="Hatakeyama M."/>
            <person name="Aluri S."/>
            <person name="Balachadran M.T."/>
            <person name="Sivarajan S.R."/>
            <person name="Patrignani A."/>
            <person name="Gruter S."/>
            <person name="Poveda L."/>
            <person name="Shimizu-Inatsugi R."/>
            <person name="Baeten J."/>
            <person name="Francoijs K.J."/>
            <person name="Nataraja K.N."/>
            <person name="Reddy Y.A.N."/>
            <person name="Phadnis S."/>
            <person name="Ravikumar R.L."/>
            <person name="Schlapbach R."/>
            <person name="Sreeman S.M."/>
            <person name="Shimizu K.K."/>
        </authorList>
    </citation>
    <scope>NUCLEOTIDE SEQUENCE</scope>
</reference>
<evidence type="ECO:0000313" key="3">
    <source>
        <dbReference type="Proteomes" id="UP001054889"/>
    </source>
</evidence>
<accession>A0AAV5E4M5</accession>
<dbReference type="GO" id="GO:0005524">
    <property type="term" value="F:ATP binding"/>
    <property type="evidence" value="ECO:0007669"/>
    <property type="project" value="InterPro"/>
</dbReference>
<evidence type="ECO:0000259" key="1">
    <source>
        <dbReference type="Pfam" id="PF00069"/>
    </source>
</evidence>
<dbReference type="GO" id="GO:0004672">
    <property type="term" value="F:protein kinase activity"/>
    <property type="evidence" value="ECO:0007669"/>
    <property type="project" value="InterPro"/>
</dbReference>
<proteinExistence type="predicted"/>
<dbReference type="Proteomes" id="UP001054889">
    <property type="component" value="Unassembled WGS sequence"/>
</dbReference>
<dbReference type="PANTHER" id="PTHR45707">
    <property type="entry name" value="C2 CALCIUM/LIPID-BINDING PLANT PHOSPHORIBOSYLTRANSFERASE FAMILY PROTEIN"/>
    <property type="match status" value="1"/>
</dbReference>
<dbReference type="Gene3D" id="1.10.510.10">
    <property type="entry name" value="Transferase(Phosphotransferase) domain 1"/>
    <property type="match status" value="1"/>
</dbReference>
<feature type="domain" description="Protein kinase" evidence="1">
    <location>
        <begin position="160"/>
        <end position="262"/>
    </location>
</feature>
<reference evidence="2" key="2">
    <citation type="submission" date="2021-12" db="EMBL/GenBank/DDBJ databases">
        <title>Resequencing data analysis of finger millet.</title>
        <authorList>
            <person name="Hatakeyama M."/>
            <person name="Aluri S."/>
            <person name="Balachadran M.T."/>
            <person name="Sivarajan S.R."/>
            <person name="Poveda L."/>
            <person name="Shimizu-Inatsugi R."/>
            <person name="Schlapbach R."/>
            <person name="Sreeman S.M."/>
            <person name="Shimizu K.K."/>
        </authorList>
    </citation>
    <scope>NUCLEOTIDE SEQUENCE</scope>
</reference>
<organism evidence="2 3">
    <name type="scientific">Eleusine coracana subsp. coracana</name>
    <dbReference type="NCBI Taxonomy" id="191504"/>
    <lineage>
        <taxon>Eukaryota</taxon>
        <taxon>Viridiplantae</taxon>
        <taxon>Streptophyta</taxon>
        <taxon>Embryophyta</taxon>
        <taxon>Tracheophyta</taxon>
        <taxon>Spermatophyta</taxon>
        <taxon>Magnoliopsida</taxon>
        <taxon>Liliopsida</taxon>
        <taxon>Poales</taxon>
        <taxon>Poaceae</taxon>
        <taxon>PACMAD clade</taxon>
        <taxon>Chloridoideae</taxon>
        <taxon>Cynodonteae</taxon>
        <taxon>Eleusininae</taxon>
        <taxon>Eleusine</taxon>
    </lineage>
</organism>
<dbReference type="InterPro" id="IPR011009">
    <property type="entry name" value="Kinase-like_dom_sf"/>
</dbReference>
<dbReference type="AlphaFoldDB" id="A0AAV5E4M5"/>
<protein>
    <recommendedName>
        <fullName evidence="1">Protein kinase domain-containing protein</fullName>
    </recommendedName>
</protein>
<dbReference type="SUPFAM" id="SSF56112">
    <property type="entry name" value="Protein kinase-like (PK-like)"/>
    <property type="match status" value="1"/>
</dbReference>
<dbReference type="EMBL" id="BQKI01000073">
    <property type="protein sequence ID" value="GJN17481.1"/>
    <property type="molecule type" value="Genomic_DNA"/>
</dbReference>
<dbReference type="InterPro" id="IPR000719">
    <property type="entry name" value="Prot_kinase_dom"/>
</dbReference>
<evidence type="ECO:0000313" key="2">
    <source>
        <dbReference type="EMBL" id="GJN17481.1"/>
    </source>
</evidence>
<keyword evidence="3" id="KW-1185">Reference proteome</keyword>
<comment type="caution">
    <text evidence="2">The sequence shown here is derived from an EMBL/GenBank/DDBJ whole genome shotgun (WGS) entry which is preliminary data.</text>
</comment>
<sequence>MQTSRAIRDCLQQTRGNNYCIFGLAPSLPPPHPELALPWVKLASAVPELSLSRAEPTPAKRDVLVYRAHARMCCLALRLPIAPVCSGVTHTCRALASCMPAVLDPFLPPCTHAPRSPPATPRFSPTTPPCSPPCCCNSPPASPWFSPAPPNPVVLHAVGGYMAPEYINIGEVTTKVDIYSLGIIIVEMVGGRKIKSCDWVWLNEICIEVVRNLAYENLRNYLKVSPSDTTTEIEYQQKVCLEIGLNCIKHEPKERPSIREIIGSLDIIGYVSNEERLPEEQETSKWRAILPGNPLLPPEAPNLPSTHCLQRRDDPPGPKVCQASQPGILDWQETAEGEPQWLDPEKRGYKLRILLLLFPVAFLFLDSLRLSLSGSELRLVRPSSFVEKSSSYFTGQSSSQFFSIVVICLQSTPIFSRP</sequence>
<name>A0AAV5E4M5_ELECO</name>
<gene>
    <name evidence="2" type="primary">gb04550</name>
    <name evidence="2" type="ORF">PR202_gb04550</name>
</gene>